<dbReference type="WBParaSite" id="SBAD_0001143301-mRNA-1">
    <property type="protein sequence ID" value="SBAD_0001143301-mRNA-1"/>
    <property type="gene ID" value="SBAD_0001143301"/>
</dbReference>
<keyword evidence="1" id="KW-0812">Transmembrane</keyword>
<organism evidence="4">
    <name type="scientific">Soboliphyme baturini</name>
    <dbReference type="NCBI Taxonomy" id="241478"/>
    <lineage>
        <taxon>Eukaryota</taxon>
        <taxon>Metazoa</taxon>
        <taxon>Ecdysozoa</taxon>
        <taxon>Nematoda</taxon>
        <taxon>Enoplea</taxon>
        <taxon>Dorylaimia</taxon>
        <taxon>Dioctophymatida</taxon>
        <taxon>Dioctophymatoidea</taxon>
        <taxon>Soboliphymatidae</taxon>
        <taxon>Soboliphyme</taxon>
    </lineage>
</organism>
<reference evidence="2 3" key="2">
    <citation type="submission" date="2018-11" db="EMBL/GenBank/DDBJ databases">
        <authorList>
            <consortium name="Pathogen Informatics"/>
        </authorList>
    </citation>
    <scope>NUCLEOTIDE SEQUENCE [LARGE SCALE GENOMIC DNA]</scope>
</reference>
<proteinExistence type="predicted"/>
<keyword evidence="3" id="KW-1185">Reference proteome</keyword>
<evidence type="ECO:0000256" key="1">
    <source>
        <dbReference type="SAM" id="Phobius"/>
    </source>
</evidence>
<gene>
    <name evidence="2" type="ORF">SBAD_LOCUS11056</name>
</gene>
<evidence type="ECO:0000313" key="4">
    <source>
        <dbReference type="WBParaSite" id="SBAD_0001143301-mRNA-1"/>
    </source>
</evidence>
<protein>
    <submittedName>
        <fullName evidence="4">Peptidase A1 domain-containing protein</fullName>
    </submittedName>
</protein>
<feature type="transmembrane region" description="Helical" evidence="1">
    <location>
        <begin position="12"/>
        <end position="30"/>
    </location>
</feature>
<dbReference type="AlphaFoldDB" id="A0A183J5A8"/>
<evidence type="ECO:0000313" key="3">
    <source>
        <dbReference type="Proteomes" id="UP000270296"/>
    </source>
</evidence>
<name>A0A183J5A8_9BILA</name>
<feature type="transmembrane region" description="Helical" evidence="1">
    <location>
        <begin position="50"/>
        <end position="68"/>
    </location>
</feature>
<keyword evidence="1" id="KW-1133">Transmembrane helix</keyword>
<keyword evidence="1" id="KW-0472">Membrane</keyword>
<evidence type="ECO:0000313" key="2">
    <source>
        <dbReference type="EMBL" id="VDP36748.1"/>
    </source>
</evidence>
<sequence length="194" mass="20789">MLVRDSKGTAVFAYGSCCGTAFAQIARVTLFIAKRSPLFDKLCIREPPKMLYSMIAVLLAIGFVTDFGDAQILQPSFIGGSLAMSCDSDIIWATDPLVDAVALHQGKERCLSATTPEKKACNRGDDGLSCTYTAISEMGGLPPGFYNFEGGDPCVALGTLSGMLMQRQDLLGMVDPTTSPLFLNALTQMQQARQ</sequence>
<dbReference type="Proteomes" id="UP000270296">
    <property type="component" value="Unassembled WGS sequence"/>
</dbReference>
<reference evidence="4" key="1">
    <citation type="submission" date="2016-06" db="UniProtKB">
        <authorList>
            <consortium name="WormBaseParasite"/>
        </authorList>
    </citation>
    <scope>IDENTIFICATION</scope>
</reference>
<accession>A0A183J5A8</accession>
<dbReference type="EMBL" id="UZAM01015001">
    <property type="protein sequence ID" value="VDP36748.1"/>
    <property type="molecule type" value="Genomic_DNA"/>
</dbReference>